<keyword evidence="1" id="KW-0479">Metal-binding</keyword>
<comment type="caution">
    <text evidence="7">The sequence shown here is derived from an EMBL/GenBank/DDBJ whole genome shotgun (WGS) entry which is preliminary data.</text>
</comment>
<dbReference type="InterPro" id="IPR001841">
    <property type="entry name" value="Znf_RING"/>
</dbReference>
<keyword evidence="2 4" id="KW-0863">Zinc-finger</keyword>
<name>A0AAV2RM31_MEGNR</name>
<dbReference type="SUPFAM" id="SSF57850">
    <property type="entry name" value="RING/U-box"/>
    <property type="match status" value="1"/>
</dbReference>
<evidence type="ECO:0000256" key="4">
    <source>
        <dbReference type="PROSITE-ProRule" id="PRU00175"/>
    </source>
</evidence>
<feature type="domain" description="RING-type" evidence="6">
    <location>
        <begin position="17"/>
        <end position="60"/>
    </location>
</feature>
<dbReference type="AlphaFoldDB" id="A0AAV2RM31"/>
<evidence type="ECO:0000259" key="6">
    <source>
        <dbReference type="PROSITE" id="PS50089"/>
    </source>
</evidence>
<dbReference type="Proteomes" id="UP001497623">
    <property type="component" value="Unassembled WGS sequence"/>
</dbReference>
<proteinExistence type="predicted"/>
<keyword evidence="8" id="KW-1185">Reference proteome</keyword>
<evidence type="ECO:0000256" key="5">
    <source>
        <dbReference type="SAM" id="MobiDB-lite"/>
    </source>
</evidence>
<reference evidence="7 8" key="1">
    <citation type="submission" date="2024-05" db="EMBL/GenBank/DDBJ databases">
        <authorList>
            <person name="Wallberg A."/>
        </authorList>
    </citation>
    <scope>NUCLEOTIDE SEQUENCE [LARGE SCALE GENOMIC DNA]</scope>
</reference>
<dbReference type="Pfam" id="PF00097">
    <property type="entry name" value="zf-C3HC4"/>
    <property type="match status" value="1"/>
</dbReference>
<dbReference type="Gene3D" id="3.30.40.10">
    <property type="entry name" value="Zinc/RING finger domain, C3HC4 (zinc finger)"/>
    <property type="match status" value="1"/>
</dbReference>
<dbReference type="PROSITE" id="PS50089">
    <property type="entry name" value="ZF_RING_2"/>
    <property type="match status" value="1"/>
</dbReference>
<evidence type="ECO:0000256" key="2">
    <source>
        <dbReference type="ARBA" id="ARBA00022771"/>
    </source>
</evidence>
<dbReference type="InterPro" id="IPR013083">
    <property type="entry name" value="Znf_RING/FYVE/PHD"/>
</dbReference>
<evidence type="ECO:0000256" key="3">
    <source>
        <dbReference type="ARBA" id="ARBA00022833"/>
    </source>
</evidence>
<protein>
    <recommendedName>
        <fullName evidence="6">RING-type domain-containing protein</fullName>
    </recommendedName>
</protein>
<keyword evidence="3" id="KW-0862">Zinc</keyword>
<gene>
    <name evidence="7" type="ORF">MNOR_LOCUS25845</name>
</gene>
<dbReference type="InterPro" id="IPR018957">
    <property type="entry name" value="Znf_C3HC4_RING-type"/>
</dbReference>
<sequence>MALSSCQNKRRMTSLNCNICEALVDDEDHRLRRLWCGHSACSTCIRALIYQGTIECFFCHKIFKVTKPEDVPLNMENMKSFKAYKNNDIFEEDDCTDDDIAKHKEDEFPKDDSKSNHDLQDNLSETKSPPPESNSDDPQPTVEMAKDYHPTSDSQSPEYLKIEMEAAEQHISNTSLAIQQTEESSFEEEIKDDTIDGLDYGPIPPRITCFIHNCPIEHRCLSCKVWTCRTCLDFHKEQKSCRVVGSRDAGIIIIPLKNT</sequence>
<organism evidence="7 8">
    <name type="scientific">Meganyctiphanes norvegica</name>
    <name type="common">Northern krill</name>
    <name type="synonym">Thysanopoda norvegica</name>
    <dbReference type="NCBI Taxonomy" id="48144"/>
    <lineage>
        <taxon>Eukaryota</taxon>
        <taxon>Metazoa</taxon>
        <taxon>Ecdysozoa</taxon>
        <taxon>Arthropoda</taxon>
        <taxon>Crustacea</taxon>
        <taxon>Multicrustacea</taxon>
        <taxon>Malacostraca</taxon>
        <taxon>Eumalacostraca</taxon>
        <taxon>Eucarida</taxon>
        <taxon>Euphausiacea</taxon>
        <taxon>Euphausiidae</taxon>
        <taxon>Meganyctiphanes</taxon>
    </lineage>
</organism>
<feature type="region of interest" description="Disordered" evidence="5">
    <location>
        <begin position="105"/>
        <end position="155"/>
    </location>
</feature>
<accession>A0AAV2RM31</accession>
<dbReference type="EMBL" id="CAXKWB010025101">
    <property type="protein sequence ID" value="CAL4127340.1"/>
    <property type="molecule type" value="Genomic_DNA"/>
</dbReference>
<evidence type="ECO:0000313" key="8">
    <source>
        <dbReference type="Proteomes" id="UP001497623"/>
    </source>
</evidence>
<feature type="compositionally biased region" description="Basic and acidic residues" evidence="5">
    <location>
        <begin position="105"/>
        <end position="120"/>
    </location>
</feature>
<dbReference type="GO" id="GO:0008270">
    <property type="term" value="F:zinc ion binding"/>
    <property type="evidence" value="ECO:0007669"/>
    <property type="project" value="UniProtKB-KW"/>
</dbReference>
<evidence type="ECO:0000313" key="7">
    <source>
        <dbReference type="EMBL" id="CAL4127340.1"/>
    </source>
</evidence>
<evidence type="ECO:0000256" key="1">
    <source>
        <dbReference type="ARBA" id="ARBA00022723"/>
    </source>
</evidence>